<dbReference type="InterPro" id="IPR003765">
    <property type="entry name" value="NO3_reductase_chaperone_NarJ"/>
</dbReference>
<dbReference type="EMBL" id="UINC01002296">
    <property type="protein sequence ID" value="SUZ95120.1"/>
    <property type="molecule type" value="Genomic_DNA"/>
</dbReference>
<evidence type="ECO:0008006" key="2">
    <source>
        <dbReference type="Google" id="ProtNLM"/>
    </source>
</evidence>
<protein>
    <recommendedName>
        <fullName evidence="2">Nitrate reductase molybdenum cofactor assembly chaperone</fullName>
    </recommendedName>
</protein>
<evidence type="ECO:0000313" key="1">
    <source>
        <dbReference type="EMBL" id="SUZ95120.1"/>
    </source>
</evidence>
<dbReference type="AlphaFoldDB" id="A0A381RTB6"/>
<sequence length="231" mass="26157">MIENTEKIRHYSCLADLFDYPEAGFTDRVSRVKLHLEADYPLAIAELDQFLDLLSDDLLTLQELFTRSFDVQAIATLDIGYVLFGDDYKRGEMLANLSREHVAAGNDCGSELADHLPNLLRLMDLLTDDDLLRDLAYAILAPALLEMIAEFSPGRRQKKDEANTKQYKTLIDTPVVHLKAVTLYEFALRTLYEVLKQDFALIQSIPLARSSDFIESVTRENTIESNASAYS</sequence>
<organism evidence="1">
    <name type="scientific">marine metagenome</name>
    <dbReference type="NCBI Taxonomy" id="408172"/>
    <lineage>
        <taxon>unclassified sequences</taxon>
        <taxon>metagenomes</taxon>
        <taxon>ecological metagenomes</taxon>
    </lineage>
</organism>
<accession>A0A381RTB6</accession>
<dbReference type="InterPro" id="IPR036411">
    <property type="entry name" value="TorD-like_sf"/>
</dbReference>
<dbReference type="GO" id="GO:0016530">
    <property type="term" value="F:metallochaperone activity"/>
    <property type="evidence" value="ECO:0007669"/>
    <property type="project" value="TreeGrafter"/>
</dbReference>
<proteinExistence type="predicted"/>
<dbReference type="SUPFAM" id="SSF89155">
    <property type="entry name" value="TorD-like"/>
    <property type="match status" value="1"/>
</dbReference>
<dbReference type="PANTHER" id="PTHR43680:SF2">
    <property type="entry name" value="NITRATE REDUCTASE MOLYBDENUM COFACTOR ASSEMBLY CHAPERONE NARJ"/>
    <property type="match status" value="1"/>
</dbReference>
<gene>
    <name evidence="1" type="ORF">METZ01_LOCUS47974</name>
</gene>
<dbReference type="PANTHER" id="PTHR43680">
    <property type="entry name" value="NITRATE REDUCTASE MOLYBDENUM COFACTOR ASSEMBLY CHAPERONE"/>
    <property type="match status" value="1"/>
</dbReference>
<name>A0A381RTB6_9ZZZZ</name>
<dbReference type="GO" id="GO:0051131">
    <property type="term" value="P:chaperone-mediated protein complex assembly"/>
    <property type="evidence" value="ECO:0007669"/>
    <property type="project" value="InterPro"/>
</dbReference>
<reference evidence="1" key="1">
    <citation type="submission" date="2018-05" db="EMBL/GenBank/DDBJ databases">
        <authorList>
            <person name="Lanie J.A."/>
            <person name="Ng W.-L."/>
            <person name="Kazmierczak K.M."/>
            <person name="Andrzejewski T.M."/>
            <person name="Davidsen T.M."/>
            <person name="Wayne K.J."/>
            <person name="Tettelin H."/>
            <person name="Glass J.I."/>
            <person name="Rusch D."/>
            <person name="Podicherti R."/>
            <person name="Tsui H.-C.T."/>
            <person name="Winkler M.E."/>
        </authorList>
    </citation>
    <scope>NUCLEOTIDE SEQUENCE</scope>
</reference>
<dbReference type="GO" id="GO:0042128">
    <property type="term" value="P:nitrate assimilation"/>
    <property type="evidence" value="ECO:0007669"/>
    <property type="project" value="TreeGrafter"/>
</dbReference>
<dbReference type="GO" id="GO:0051082">
    <property type="term" value="F:unfolded protein binding"/>
    <property type="evidence" value="ECO:0007669"/>
    <property type="project" value="InterPro"/>
</dbReference>